<sequence length="78" mass="9330">MNLLTIGPSQQILKGLNYYDQQLSLESKLNHVDFNKYVHIDTSNWFDELQKSPLIQMIYQNIKKRKKIIINYCKRNTV</sequence>
<dbReference type="AlphaFoldDB" id="A0A2U8RLH4"/>
<dbReference type="EMBL" id="MH155596">
    <property type="protein sequence ID" value="AWM30258.1"/>
    <property type="molecule type" value="Genomic_DNA"/>
</dbReference>
<name>A0A2U8RLH4_9STAP</name>
<reference evidence="1" key="1">
    <citation type="submission" date="2018-03" db="EMBL/GenBank/DDBJ databases">
        <title>A novel mecC allotype, mecC3, in a new Staphylococcus species, Staphylococcus caeli.</title>
        <authorList>
            <person name="MacFadyen A.C."/>
            <person name="Harrison E.M."/>
            <person name="Morgan F.J.E."/>
            <person name="Parkhill J."/>
            <person name="Holmes M.A."/>
            <person name="Paterson G.K."/>
        </authorList>
    </citation>
    <scope>NUCLEOTIDE SEQUENCE</scope>
    <source>
        <strain evidence="1">82B</strain>
    </source>
</reference>
<evidence type="ECO:0000313" key="1">
    <source>
        <dbReference type="EMBL" id="AWM30258.1"/>
    </source>
</evidence>
<proteinExistence type="predicted"/>
<accession>A0A2U8RLH4</accession>
<gene>
    <name evidence="1" type="ORF">SCC82B_00118</name>
</gene>
<organism evidence="1">
    <name type="scientific">Staphylococcus caeli</name>
    <dbReference type="NCBI Taxonomy" id="2201815"/>
    <lineage>
        <taxon>Bacteria</taxon>
        <taxon>Bacillati</taxon>
        <taxon>Bacillota</taxon>
        <taxon>Bacilli</taxon>
        <taxon>Bacillales</taxon>
        <taxon>Staphylococcaceae</taxon>
        <taxon>Staphylococcus</taxon>
    </lineage>
</organism>
<protein>
    <submittedName>
        <fullName evidence="1">Uncharacterized protein</fullName>
    </submittedName>
</protein>